<dbReference type="RefSeq" id="XP_005643863.1">
    <property type="nucleotide sequence ID" value="XM_005643806.1"/>
</dbReference>
<evidence type="ECO:0000313" key="2">
    <source>
        <dbReference type="EMBL" id="EIE19319.1"/>
    </source>
</evidence>
<evidence type="ECO:0000259" key="1">
    <source>
        <dbReference type="PROSITE" id="PS50076"/>
    </source>
</evidence>
<dbReference type="GeneID" id="17037259"/>
<keyword evidence="3" id="KW-1185">Reference proteome</keyword>
<dbReference type="PROSITE" id="PS50076">
    <property type="entry name" value="DNAJ_2"/>
    <property type="match status" value="1"/>
</dbReference>
<dbReference type="KEGG" id="csl:COCSUDRAFT_48908"/>
<dbReference type="CDD" id="cd06257">
    <property type="entry name" value="DnaJ"/>
    <property type="match status" value="1"/>
</dbReference>
<organism evidence="2 3">
    <name type="scientific">Coccomyxa subellipsoidea (strain C-169)</name>
    <name type="common">Green microalga</name>
    <dbReference type="NCBI Taxonomy" id="574566"/>
    <lineage>
        <taxon>Eukaryota</taxon>
        <taxon>Viridiplantae</taxon>
        <taxon>Chlorophyta</taxon>
        <taxon>core chlorophytes</taxon>
        <taxon>Trebouxiophyceae</taxon>
        <taxon>Trebouxiophyceae incertae sedis</taxon>
        <taxon>Coccomyxaceae</taxon>
        <taxon>Coccomyxa</taxon>
        <taxon>Coccomyxa subellipsoidea</taxon>
    </lineage>
</organism>
<proteinExistence type="predicted"/>
<comment type="caution">
    <text evidence="2">The sequence shown here is derived from an EMBL/GenBank/DDBJ whole genome shotgun (WGS) entry which is preliminary data.</text>
</comment>
<reference evidence="2 3" key="1">
    <citation type="journal article" date="2012" name="Genome Biol.">
        <title>The genome of the polar eukaryotic microalga coccomyxa subellipsoidea reveals traits of cold adaptation.</title>
        <authorList>
            <person name="Blanc G."/>
            <person name="Agarkova I."/>
            <person name="Grimwood J."/>
            <person name="Kuo A."/>
            <person name="Brueggeman A."/>
            <person name="Dunigan D."/>
            <person name="Gurnon J."/>
            <person name="Ladunga I."/>
            <person name="Lindquist E."/>
            <person name="Lucas S."/>
            <person name="Pangilinan J."/>
            <person name="Proschold T."/>
            <person name="Salamov A."/>
            <person name="Schmutz J."/>
            <person name="Weeks D."/>
            <person name="Yamada T."/>
            <person name="Claverie J.M."/>
            <person name="Grigoriev I."/>
            <person name="Van Etten J."/>
            <person name="Lomsadze A."/>
            <person name="Borodovsky M."/>
        </authorList>
    </citation>
    <scope>NUCLEOTIDE SEQUENCE [LARGE SCALE GENOMIC DNA]</scope>
    <source>
        <strain evidence="2 3">C-169</strain>
    </source>
</reference>
<evidence type="ECO:0000313" key="3">
    <source>
        <dbReference type="Proteomes" id="UP000007264"/>
    </source>
</evidence>
<dbReference type="SUPFAM" id="SSF46565">
    <property type="entry name" value="Chaperone J-domain"/>
    <property type="match status" value="1"/>
</dbReference>
<feature type="domain" description="J" evidence="1">
    <location>
        <begin position="510"/>
        <end position="584"/>
    </location>
</feature>
<dbReference type="Gene3D" id="1.10.287.110">
    <property type="entry name" value="DnaJ domain"/>
    <property type="match status" value="1"/>
</dbReference>
<gene>
    <name evidence="2" type="ORF">COCSUDRAFT_48908</name>
</gene>
<dbReference type="EMBL" id="AGSI01000019">
    <property type="protein sequence ID" value="EIE19319.1"/>
    <property type="molecule type" value="Genomic_DNA"/>
</dbReference>
<dbReference type="Proteomes" id="UP000007264">
    <property type="component" value="Unassembled WGS sequence"/>
</dbReference>
<accession>I0YLQ0</accession>
<dbReference type="OrthoDB" id="10250354at2759"/>
<dbReference type="InterPro" id="IPR018253">
    <property type="entry name" value="DnaJ_domain_CS"/>
</dbReference>
<protein>
    <submittedName>
        <fullName evidence="2">DnaJ-domain-containing protein</fullName>
    </submittedName>
</protein>
<dbReference type="eggNOG" id="KOG0714">
    <property type="taxonomic scope" value="Eukaryota"/>
</dbReference>
<dbReference type="InterPro" id="IPR001623">
    <property type="entry name" value="DnaJ_domain"/>
</dbReference>
<dbReference type="PANTHER" id="PTHR24074">
    <property type="entry name" value="CO-CHAPERONE PROTEIN DJLA"/>
    <property type="match status" value="1"/>
</dbReference>
<dbReference type="PRINTS" id="PR00625">
    <property type="entry name" value="JDOMAIN"/>
</dbReference>
<dbReference type="InterPro" id="IPR050817">
    <property type="entry name" value="DjlA_DnaK_co-chaperone"/>
</dbReference>
<sequence length="589" mass="66897">MLALLRQSFTRPGPLLGPCTPALWHLSRQISVLSGDENECLHGFRQGTIVPRVVSYQIGLRQAQLAFEQWQQSHWLAPSKLLHRGLISMHAALLPFWLFEATVHVEYTGQLGFPIDHKSMVWKDTHWRIRGFREYPWTLSSMQVYASYKYRRDLAEAAKVAGIMGRSRQLKRSEAEHLLADEVGWGDGGEADVALDPPTVRQAIGWSFALRNIRRLETEEAAEQLRRETGAETVRNVKARHTCHVIAKDFCALQMVQVRVRTVRRRARLLYLPAYVADYKFGEAFNAHGERRPQRFRAIVSGMDASRIAAERHFSPHKVQAAAAGAMALIGLAAGAIELGNNGSPQLLSATSAFSVFMVCSAAGLAARMSTQLMRERQEQERLATEEMDFERIMGWGLGPMDALDQEQEEVREATEWTRWQEADKWSWDEAKRQRWAEGLWRHQQKRRLERAALRAKLAAANARQKLEAQFEARRRAKWGHSSHHGAWHAKQGAAVGASGYGGGRRDFLGYYAMLGLDVEAGAGVSEGDVKRAFRQAALRWHPDRQKSADEQGRRKAQERFQQLKTAYEVLRNPELRREYDNGRMAEAA</sequence>
<dbReference type="STRING" id="574566.I0YLQ0"/>
<dbReference type="SMART" id="SM00271">
    <property type="entry name" value="DnaJ"/>
    <property type="match status" value="1"/>
</dbReference>
<dbReference type="PROSITE" id="PS00636">
    <property type="entry name" value="DNAJ_1"/>
    <property type="match status" value="1"/>
</dbReference>
<name>I0YLQ0_COCSC</name>
<dbReference type="Pfam" id="PF00226">
    <property type="entry name" value="DnaJ"/>
    <property type="match status" value="1"/>
</dbReference>
<dbReference type="AlphaFoldDB" id="I0YLQ0"/>
<dbReference type="InterPro" id="IPR036869">
    <property type="entry name" value="J_dom_sf"/>
</dbReference>